<gene>
    <name evidence="2" type="ORF">FCM35_KLT00526</name>
</gene>
<dbReference type="AlphaFoldDB" id="A0A833RWK4"/>
<protein>
    <submittedName>
        <fullName evidence="2">Uncharacterized protein</fullName>
    </submittedName>
</protein>
<evidence type="ECO:0000256" key="1">
    <source>
        <dbReference type="SAM" id="SignalP"/>
    </source>
</evidence>
<evidence type="ECO:0000313" key="3">
    <source>
        <dbReference type="Proteomes" id="UP000623129"/>
    </source>
</evidence>
<sequence>MSTTKALPVLCILFLFFTSSLVLHCTEAVRTLVESKADAIDQLTIGYPPAPSSNINRHTNTAIHQAALTPDLLATLTPETRPCNHYRYIIDVQLQQK</sequence>
<keyword evidence="3" id="KW-1185">Reference proteome</keyword>
<dbReference type="EMBL" id="SWLB01000001">
    <property type="protein sequence ID" value="KAF3341888.1"/>
    <property type="molecule type" value="Genomic_DNA"/>
</dbReference>
<reference evidence="2" key="1">
    <citation type="submission" date="2020-01" db="EMBL/GenBank/DDBJ databases">
        <title>Genome sequence of Kobresia littledalei, the first chromosome-level genome in the family Cyperaceae.</title>
        <authorList>
            <person name="Qu G."/>
        </authorList>
    </citation>
    <scope>NUCLEOTIDE SEQUENCE</scope>
    <source>
        <strain evidence="2">C.B.Clarke</strain>
        <tissue evidence="2">Leaf</tissue>
    </source>
</reference>
<proteinExistence type="predicted"/>
<keyword evidence="1" id="KW-0732">Signal</keyword>
<feature type="chain" id="PRO_5032571516" evidence="1">
    <location>
        <begin position="29"/>
        <end position="97"/>
    </location>
</feature>
<feature type="signal peptide" evidence="1">
    <location>
        <begin position="1"/>
        <end position="28"/>
    </location>
</feature>
<accession>A0A833RWK4</accession>
<name>A0A833RWK4_9POAL</name>
<organism evidence="2 3">
    <name type="scientific">Carex littledalei</name>
    <dbReference type="NCBI Taxonomy" id="544730"/>
    <lineage>
        <taxon>Eukaryota</taxon>
        <taxon>Viridiplantae</taxon>
        <taxon>Streptophyta</taxon>
        <taxon>Embryophyta</taxon>
        <taxon>Tracheophyta</taxon>
        <taxon>Spermatophyta</taxon>
        <taxon>Magnoliopsida</taxon>
        <taxon>Liliopsida</taxon>
        <taxon>Poales</taxon>
        <taxon>Cyperaceae</taxon>
        <taxon>Cyperoideae</taxon>
        <taxon>Cariceae</taxon>
        <taxon>Carex</taxon>
        <taxon>Carex subgen. Euthyceras</taxon>
    </lineage>
</organism>
<comment type="caution">
    <text evidence="2">The sequence shown here is derived from an EMBL/GenBank/DDBJ whole genome shotgun (WGS) entry which is preliminary data.</text>
</comment>
<evidence type="ECO:0000313" key="2">
    <source>
        <dbReference type="EMBL" id="KAF3341888.1"/>
    </source>
</evidence>
<dbReference type="Proteomes" id="UP000623129">
    <property type="component" value="Unassembled WGS sequence"/>
</dbReference>